<keyword evidence="8" id="KW-1185">Reference proteome</keyword>
<keyword evidence="2" id="KW-0813">Transport</keyword>
<dbReference type="OrthoDB" id="3639251at2759"/>
<dbReference type="STRING" id="683960.A0A1E3P800"/>
<dbReference type="EMBL" id="KV454208">
    <property type="protein sequence ID" value="ODQ61545.1"/>
    <property type="molecule type" value="Genomic_DNA"/>
</dbReference>
<dbReference type="SUPFAM" id="SSF103473">
    <property type="entry name" value="MFS general substrate transporter"/>
    <property type="match status" value="1"/>
</dbReference>
<name>A0A1E3P800_WICAA</name>
<keyword evidence="4 6" id="KW-1133">Transmembrane helix</keyword>
<dbReference type="InterPro" id="IPR011701">
    <property type="entry name" value="MFS"/>
</dbReference>
<reference evidence="7 8" key="1">
    <citation type="journal article" date="2016" name="Proc. Natl. Acad. Sci. U.S.A.">
        <title>Comparative genomics of biotechnologically important yeasts.</title>
        <authorList>
            <person name="Riley R."/>
            <person name="Haridas S."/>
            <person name="Wolfe K.H."/>
            <person name="Lopes M.R."/>
            <person name="Hittinger C.T."/>
            <person name="Goeker M."/>
            <person name="Salamov A.A."/>
            <person name="Wisecaver J.H."/>
            <person name="Long T.M."/>
            <person name="Calvey C.H."/>
            <person name="Aerts A.L."/>
            <person name="Barry K.W."/>
            <person name="Choi C."/>
            <person name="Clum A."/>
            <person name="Coughlan A.Y."/>
            <person name="Deshpande S."/>
            <person name="Douglass A.P."/>
            <person name="Hanson S.J."/>
            <person name="Klenk H.-P."/>
            <person name="LaButti K.M."/>
            <person name="Lapidus A."/>
            <person name="Lindquist E.A."/>
            <person name="Lipzen A.M."/>
            <person name="Meier-Kolthoff J.P."/>
            <person name="Ohm R.A."/>
            <person name="Otillar R.P."/>
            <person name="Pangilinan J.L."/>
            <person name="Peng Y."/>
            <person name="Rokas A."/>
            <person name="Rosa C.A."/>
            <person name="Scheuner C."/>
            <person name="Sibirny A.A."/>
            <person name="Slot J.C."/>
            <person name="Stielow J.B."/>
            <person name="Sun H."/>
            <person name="Kurtzman C.P."/>
            <person name="Blackwell M."/>
            <person name="Grigoriev I.V."/>
            <person name="Jeffries T.W."/>
        </authorList>
    </citation>
    <scope>NUCLEOTIDE SEQUENCE [LARGE SCALE GENOMIC DNA]</scope>
    <source>
        <strain evidence="8">ATCC 58044 / CBS 1984 / NCYC 433 / NRRL Y-366-8</strain>
    </source>
</reference>
<evidence type="ECO:0000256" key="6">
    <source>
        <dbReference type="SAM" id="Phobius"/>
    </source>
</evidence>
<accession>A0A1E3P800</accession>
<dbReference type="RefSeq" id="XP_019040752.1">
    <property type="nucleotide sequence ID" value="XM_019182844.1"/>
</dbReference>
<dbReference type="PANTHER" id="PTHR43791">
    <property type="entry name" value="PERMEASE-RELATED"/>
    <property type="match status" value="1"/>
</dbReference>
<evidence type="ECO:0000256" key="4">
    <source>
        <dbReference type="ARBA" id="ARBA00022989"/>
    </source>
</evidence>
<feature type="transmembrane region" description="Helical" evidence="6">
    <location>
        <begin position="499"/>
        <end position="521"/>
    </location>
</feature>
<evidence type="ECO:0000313" key="8">
    <source>
        <dbReference type="Proteomes" id="UP000094112"/>
    </source>
</evidence>
<proteinExistence type="predicted"/>
<feature type="transmembrane region" description="Helical" evidence="6">
    <location>
        <begin position="441"/>
        <end position="461"/>
    </location>
</feature>
<dbReference type="Pfam" id="PF07690">
    <property type="entry name" value="MFS_1"/>
    <property type="match status" value="1"/>
</dbReference>
<comment type="subcellular location">
    <subcellularLocation>
        <location evidence="1">Membrane</location>
        <topology evidence="1">Multi-pass membrane protein</topology>
    </subcellularLocation>
</comment>
<feature type="transmembrane region" description="Helical" evidence="6">
    <location>
        <begin position="111"/>
        <end position="129"/>
    </location>
</feature>
<organism evidence="7 8">
    <name type="scientific">Wickerhamomyces anomalus (strain ATCC 58044 / CBS 1984 / NCYC 433 / NRRL Y-366-8)</name>
    <name type="common">Yeast</name>
    <name type="synonym">Hansenula anomala</name>
    <dbReference type="NCBI Taxonomy" id="683960"/>
    <lineage>
        <taxon>Eukaryota</taxon>
        <taxon>Fungi</taxon>
        <taxon>Dikarya</taxon>
        <taxon>Ascomycota</taxon>
        <taxon>Saccharomycotina</taxon>
        <taxon>Saccharomycetes</taxon>
        <taxon>Phaffomycetales</taxon>
        <taxon>Wickerhamomycetaceae</taxon>
        <taxon>Wickerhamomyces</taxon>
    </lineage>
</organism>
<protein>
    <recommendedName>
        <fullName evidence="9">Major facilitator superfamily (MFS) profile domain-containing protein</fullName>
    </recommendedName>
</protein>
<dbReference type="Proteomes" id="UP000094112">
    <property type="component" value="Unassembled WGS sequence"/>
</dbReference>
<dbReference type="Gene3D" id="1.20.1250.20">
    <property type="entry name" value="MFS general substrate transporter like domains"/>
    <property type="match status" value="1"/>
</dbReference>
<evidence type="ECO:0000256" key="5">
    <source>
        <dbReference type="ARBA" id="ARBA00023136"/>
    </source>
</evidence>
<keyword evidence="5 6" id="KW-0472">Membrane</keyword>
<dbReference type="PANTHER" id="PTHR43791:SF31">
    <property type="entry name" value="VITAMIN H TRANSPORTER"/>
    <property type="match status" value="1"/>
</dbReference>
<dbReference type="AlphaFoldDB" id="A0A1E3P800"/>
<feature type="transmembrane region" description="Helical" evidence="6">
    <location>
        <begin position="263"/>
        <end position="286"/>
    </location>
</feature>
<evidence type="ECO:0000313" key="7">
    <source>
        <dbReference type="EMBL" id="ODQ61545.1"/>
    </source>
</evidence>
<sequence length="592" mass="68255">MSFKSATLKWIPTLRHVEDFPEEKVIEDVKLLELSNHNHSDSKNDIEASTLSIDSLNNKQDVKLIEYRDEANRHWWSFFNEYEYRINSYEAKKHKWWYMFDEGTTKAEKKLVWKLYLLVGFYSFLVYWVKSLDSSNISNAYVSNMKEDLNFQGNDYINTVTCFNVASVVFQIPAMYLFPRFPLHVYLPLIDLFWGTFTLVCFKATTVSQVQVFRFFVGMGDIHISKKIIMIIIVLTFENLASFYPCAHYIFGSWFKHAELSTLCILYYSGQFVGTTSSGLFQAAIFRNLNGVAGLAGWRWMFLIDGLISFPLAIIGFFCVPGTPYKCYSIWLTDDEIRLARRRLKLANITPPSANPPNFLDKAVWKKVLSTWKVYVLTLLSIGCWNNSTTAGSGYILWLKSLKRYSIPEVNDLSIIAPLIGMLLLIICCRGADAFRSRSGAIICFSIINFISTLILLIWDVPEAAKWFGFSILYSGWASASVIYSWCNDILRKDPQERAISFILLYSFSQSTSIWVTKLAWPTVDAPRYTVGYGVTLGFVFFLMLTTFITLYYYKREERKAARENGIVLYNSKTGDIPDEVQRYLNSKAEIN</sequence>
<feature type="transmembrane region" description="Helical" evidence="6">
    <location>
        <begin position="374"/>
        <end position="398"/>
    </location>
</feature>
<dbReference type="GO" id="GO:0022857">
    <property type="term" value="F:transmembrane transporter activity"/>
    <property type="evidence" value="ECO:0007669"/>
    <property type="project" value="InterPro"/>
</dbReference>
<dbReference type="GeneID" id="30200090"/>
<feature type="transmembrane region" description="Helical" evidence="6">
    <location>
        <begin position="228"/>
        <end position="251"/>
    </location>
</feature>
<dbReference type="GO" id="GO:0016020">
    <property type="term" value="C:membrane"/>
    <property type="evidence" value="ECO:0007669"/>
    <property type="project" value="UniProtKB-SubCell"/>
</dbReference>
<feature type="transmembrane region" description="Helical" evidence="6">
    <location>
        <begin position="410"/>
        <end position="429"/>
    </location>
</feature>
<gene>
    <name evidence="7" type="ORF">WICANDRAFT_59630</name>
</gene>
<keyword evidence="3 6" id="KW-0812">Transmembrane</keyword>
<evidence type="ECO:0000256" key="1">
    <source>
        <dbReference type="ARBA" id="ARBA00004141"/>
    </source>
</evidence>
<feature type="transmembrane region" description="Helical" evidence="6">
    <location>
        <begin position="298"/>
        <end position="320"/>
    </location>
</feature>
<feature type="transmembrane region" description="Helical" evidence="6">
    <location>
        <begin position="467"/>
        <end position="487"/>
    </location>
</feature>
<feature type="transmembrane region" description="Helical" evidence="6">
    <location>
        <begin position="185"/>
        <end position="208"/>
    </location>
</feature>
<evidence type="ECO:0000256" key="2">
    <source>
        <dbReference type="ARBA" id="ARBA00022448"/>
    </source>
</evidence>
<evidence type="ECO:0008006" key="9">
    <source>
        <dbReference type="Google" id="ProtNLM"/>
    </source>
</evidence>
<feature type="transmembrane region" description="Helical" evidence="6">
    <location>
        <begin position="156"/>
        <end position="178"/>
    </location>
</feature>
<evidence type="ECO:0000256" key="3">
    <source>
        <dbReference type="ARBA" id="ARBA00022692"/>
    </source>
</evidence>
<feature type="transmembrane region" description="Helical" evidence="6">
    <location>
        <begin position="533"/>
        <end position="554"/>
    </location>
</feature>
<dbReference type="InterPro" id="IPR036259">
    <property type="entry name" value="MFS_trans_sf"/>
</dbReference>